<dbReference type="OrthoDB" id="9780269at2"/>
<dbReference type="Pfam" id="PF02129">
    <property type="entry name" value="Peptidase_S15"/>
    <property type="match status" value="1"/>
</dbReference>
<comment type="similarity">
    <text evidence="2">Belongs to the AB hydrolase superfamily. FUS2 hydrolase family.</text>
</comment>
<dbReference type="KEGG" id="lpil:LIP_1213"/>
<keyword evidence="1 5" id="KW-0378">Hydrolase</keyword>
<evidence type="ECO:0000313" key="6">
    <source>
        <dbReference type="Proteomes" id="UP000065807"/>
    </source>
</evidence>
<dbReference type="InterPro" id="IPR029058">
    <property type="entry name" value="AB_hydrolase_fold"/>
</dbReference>
<dbReference type="PANTHER" id="PTHR22946:SF9">
    <property type="entry name" value="POLYKETIDE TRANSFERASE AF380"/>
    <property type="match status" value="1"/>
</dbReference>
<accession>A0A0K2SJ03</accession>
<reference evidence="6" key="2">
    <citation type="journal article" date="2016" name="Int. J. Syst. Evol. Microbiol.">
        <title>Complete genome sequence and cell structure of Limnochorda pilosa, a Gram-negative spore-former within the phylum Firmicutes.</title>
        <authorList>
            <person name="Watanabe M."/>
            <person name="Kojima H."/>
            <person name="Fukui M."/>
        </authorList>
    </citation>
    <scope>NUCLEOTIDE SEQUENCE [LARGE SCALE GENOMIC DNA]</scope>
    <source>
        <strain evidence="6">HC45</strain>
    </source>
</reference>
<feature type="transmembrane region" description="Helical" evidence="3">
    <location>
        <begin position="440"/>
        <end position="464"/>
    </location>
</feature>
<dbReference type="SUPFAM" id="SSF53474">
    <property type="entry name" value="alpha/beta-Hydrolases"/>
    <property type="match status" value="1"/>
</dbReference>
<feature type="transmembrane region" description="Helical" evidence="3">
    <location>
        <begin position="304"/>
        <end position="325"/>
    </location>
</feature>
<dbReference type="EMBL" id="AP014924">
    <property type="protein sequence ID" value="BAS27070.1"/>
    <property type="molecule type" value="Genomic_DNA"/>
</dbReference>
<feature type="transmembrane region" description="Helical" evidence="3">
    <location>
        <begin position="582"/>
        <end position="605"/>
    </location>
</feature>
<feature type="transmembrane region" description="Helical" evidence="3">
    <location>
        <begin position="518"/>
        <end position="540"/>
    </location>
</feature>
<feature type="transmembrane region" description="Helical" evidence="3">
    <location>
        <begin position="346"/>
        <end position="368"/>
    </location>
</feature>
<dbReference type="InterPro" id="IPR000073">
    <property type="entry name" value="AB_hydrolase_1"/>
</dbReference>
<proteinExistence type="inferred from homology"/>
<keyword evidence="3" id="KW-1133">Transmembrane helix</keyword>
<organism evidence="5 6">
    <name type="scientific">Limnochorda pilosa</name>
    <dbReference type="NCBI Taxonomy" id="1555112"/>
    <lineage>
        <taxon>Bacteria</taxon>
        <taxon>Bacillati</taxon>
        <taxon>Bacillota</taxon>
        <taxon>Limnochordia</taxon>
        <taxon>Limnochordales</taxon>
        <taxon>Limnochordaceae</taxon>
        <taxon>Limnochorda</taxon>
    </lineage>
</organism>
<evidence type="ECO:0000256" key="3">
    <source>
        <dbReference type="SAM" id="Phobius"/>
    </source>
</evidence>
<dbReference type="InterPro" id="IPR050261">
    <property type="entry name" value="FrsA_esterase"/>
</dbReference>
<evidence type="ECO:0000256" key="1">
    <source>
        <dbReference type="ARBA" id="ARBA00022801"/>
    </source>
</evidence>
<name>A0A0K2SJ03_LIMPI</name>
<keyword evidence="3" id="KW-0472">Membrane</keyword>
<dbReference type="STRING" id="1555112.LIP_1213"/>
<reference evidence="6" key="1">
    <citation type="submission" date="2015-07" db="EMBL/GenBank/DDBJ databases">
        <title>Complete genome sequence and phylogenetic analysis of Limnochorda pilosa.</title>
        <authorList>
            <person name="Watanabe M."/>
            <person name="Kojima H."/>
            <person name="Fukui M."/>
        </authorList>
    </citation>
    <scope>NUCLEOTIDE SEQUENCE [LARGE SCALE GENOMIC DNA]</scope>
    <source>
        <strain evidence="6">HC45</strain>
    </source>
</reference>
<dbReference type="PANTHER" id="PTHR22946">
    <property type="entry name" value="DIENELACTONE HYDROLASE DOMAIN-CONTAINING PROTEIN-RELATED"/>
    <property type="match status" value="1"/>
</dbReference>
<protein>
    <submittedName>
        <fullName evidence="5">Alpha/beta hydrolase</fullName>
    </submittedName>
</protein>
<feature type="transmembrane region" description="Helical" evidence="3">
    <location>
        <begin position="484"/>
        <end position="506"/>
    </location>
</feature>
<keyword evidence="6" id="KW-1185">Reference proteome</keyword>
<keyword evidence="3" id="KW-0812">Transmembrane</keyword>
<sequence length="606" mass="65997">MKRKWLLILSLVLVVAGGYLASAVQSDYGHVRVSDLRIAGQDGKILSALLYVPENATDKTPAPAVLTMHGYINTRETHSGFNIEFARRGYVVLALDMAGHGYSDPRAFVNYDLTRGAQDGLYYLASLPFVDRTNIATHGHSMGGWSTLRAANDNPDLVKTVILQGSSSETYLSGEVTAESPFNFAVNFSRYDEFWDLMWNDKDAAGKPIAVDATGAPLVKKPSDIVKAPKLKKIFGVTEDVVPFSMYGDPANETARMLYISDTTHPGDHLSKEAIGYSISFLNETIPAPKPLPVSNQIWHLKEFGTLVTLVGIFLFLFAIGERLLDSAYFQSLRQPAPEHPGSSRAAWWVGALIATAIPAATLFKFKGWGGVWVPASATFPQAITSQLMIWAVLNGLIALALFIGWHYLAGAKQGGGALQYGLSTDRSRFALDWGHVGKALLLAVSVVGMAQVLVHFVEWAFLVDPRFWVVALKPLTAARFGTYLTYLIPFFLFFLASSLIMHGQLRLKGKSLGVEMAANALVGALGITVLVALQVGHLFATETLMFPRESLWGIIAYQFIPLTALAGALSTFFFRKTGSVYAGAMVNALFITWYIVAGQAIHFAG</sequence>
<feature type="domain" description="Xaa-Pro dipeptidyl-peptidase-like" evidence="4">
    <location>
        <begin position="42"/>
        <end position="171"/>
    </location>
</feature>
<feature type="transmembrane region" description="Helical" evidence="3">
    <location>
        <begin position="552"/>
        <end position="575"/>
    </location>
</feature>
<dbReference type="Proteomes" id="UP000065807">
    <property type="component" value="Chromosome"/>
</dbReference>
<dbReference type="PATRIC" id="fig|1555112.3.peg.1261"/>
<evidence type="ECO:0000259" key="4">
    <source>
        <dbReference type="Pfam" id="PF02129"/>
    </source>
</evidence>
<dbReference type="PRINTS" id="PR00111">
    <property type="entry name" value="ABHYDROLASE"/>
</dbReference>
<evidence type="ECO:0000313" key="5">
    <source>
        <dbReference type="EMBL" id="BAS27070.1"/>
    </source>
</evidence>
<evidence type="ECO:0000256" key="2">
    <source>
        <dbReference type="ARBA" id="ARBA00038115"/>
    </source>
</evidence>
<dbReference type="RefSeq" id="WP_068135440.1">
    <property type="nucleotide sequence ID" value="NZ_AP014924.1"/>
</dbReference>
<dbReference type="GO" id="GO:0052689">
    <property type="term" value="F:carboxylic ester hydrolase activity"/>
    <property type="evidence" value="ECO:0007669"/>
    <property type="project" value="UniProtKB-ARBA"/>
</dbReference>
<feature type="transmembrane region" description="Helical" evidence="3">
    <location>
        <begin position="388"/>
        <end position="409"/>
    </location>
</feature>
<dbReference type="InterPro" id="IPR000383">
    <property type="entry name" value="Xaa-Pro-like_dom"/>
</dbReference>
<dbReference type="AlphaFoldDB" id="A0A0K2SJ03"/>
<gene>
    <name evidence="5" type="ORF">LIP_1213</name>
</gene>
<dbReference type="Gene3D" id="3.40.50.1820">
    <property type="entry name" value="alpha/beta hydrolase"/>
    <property type="match status" value="1"/>
</dbReference>